<evidence type="ECO:0000256" key="1">
    <source>
        <dbReference type="ARBA" id="ARBA00004141"/>
    </source>
</evidence>
<dbReference type="PANTHER" id="PTHR43791:SF12">
    <property type="entry name" value="MAJOR FACILITATOR SUPERFAMILY (MFS) PROFILE DOMAIN-CONTAINING PROTEIN"/>
    <property type="match status" value="1"/>
</dbReference>
<dbReference type="GO" id="GO:0016020">
    <property type="term" value="C:membrane"/>
    <property type="evidence" value="ECO:0007669"/>
    <property type="project" value="UniProtKB-SubCell"/>
</dbReference>
<keyword evidence="5 6" id="KW-0472">Membrane</keyword>
<keyword evidence="2" id="KW-0813">Transport</keyword>
<evidence type="ECO:0000313" key="7">
    <source>
        <dbReference type="EMBL" id="KKY31333.1"/>
    </source>
</evidence>
<keyword evidence="3 6" id="KW-0812">Transmembrane</keyword>
<evidence type="ECO:0000313" key="8">
    <source>
        <dbReference type="Proteomes" id="UP000034680"/>
    </source>
</evidence>
<protein>
    <submittedName>
        <fullName evidence="7">Putative mfs transporter</fullName>
    </submittedName>
</protein>
<organism evidence="7 8">
    <name type="scientific">Diaporthe ampelina</name>
    <dbReference type="NCBI Taxonomy" id="1214573"/>
    <lineage>
        <taxon>Eukaryota</taxon>
        <taxon>Fungi</taxon>
        <taxon>Dikarya</taxon>
        <taxon>Ascomycota</taxon>
        <taxon>Pezizomycotina</taxon>
        <taxon>Sordariomycetes</taxon>
        <taxon>Sordariomycetidae</taxon>
        <taxon>Diaporthales</taxon>
        <taxon>Diaporthaceae</taxon>
        <taxon>Diaporthe</taxon>
    </lineage>
</organism>
<reference evidence="7 8" key="1">
    <citation type="submission" date="2015-05" db="EMBL/GenBank/DDBJ databases">
        <title>Distinctive expansion of gene families associated with plant cell wall degradation and secondary metabolism in the genomes of grapevine trunk pathogens.</title>
        <authorList>
            <person name="Lawrence D.P."/>
            <person name="Travadon R."/>
            <person name="Rolshausen P.E."/>
            <person name="Baumgartner K."/>
        </authorList>
    </citation>
    <scope>NUCLEOTIDE SEQUENCE [LARGE SCALE GENOMIC DNA]</scope>
    <source>
        <strain evidence="7">DA912</strain>
    </source>
</reference>
<reference evidence="7 8" key="2">
    <citation type="submission" date="2015-05" db="EMBL/GenBank/DDBJ databases">
        <authorList>
            <person name="Morales-Cruz A."/>
            <person name="Amrine K.C."/>
            <person name="Cantu D."/>
        </authorList>
    </citation>
    <scope>NUCLEOTIDE SEQUENCE [LARGE SCALE GENOMIC DNA]</scope>
    <source>
        <strain evidence="7">DA912</strain>
    </source>
</reference>
<dbReference type="Proteomes" id="UP000034680">
    <property type="component" value="Unassembled WGS sequence"/>
</dbReference>
<dbReference type="PANTHER" id="PTHR43791">
    <property type="entry name" value="PERMEASE-RELATED"/>
    <property type="match status" value="1"/>
</dbReference>
<evidence type="ECO:0000256" key="5">
    <source>
        <dbReference type="ARBA" id="ARBA00023136"/>
    </source>
</evidence>
<comment type="subcellular location">
    <subcellularLocation>
        <location evidence="1">Membrane</location>
        <topology evidence="1">Multi-pass membrane protein</topology>
    </subcellularLocation>
</comment>
<keyword evidence="4 6" id="KW-1133">Transmembrane helix</keyword>
<evidence type="ECO:0000256" key="6">
    <source>
        <dbReference type="SAM" id="Phobius"/>
    </source>
</evidence>
<name>A0A0G2H803_9PEZI</name>
<dbReference type="AlphaFoldDB" id="A0A0G2H803"/>
<dbReference type="InterPro" id="IPR036259">
    <property type="entry name" value="MFS_trans_sf"/>
</dbReference>
<feature type="transmembrane region" description="Helical" evidence="6">
    <location>
        <begin position="57"/>
        <end position="77"/>
    </location>
</feature>
<evidence type="ECO:0000256" key="2">
    <source>
        <dbReference type="ARBA" id="ARBA00022448"/>
    </source>
</evidence>
<keyword evidence="8" id="KW-1185">Reference proteome</keyword>
<comment type="caution">
    <text evidence="7">The sequence shown here is derived from an EMBL/GenBank/DDBJ whole genome shotgun (WGS) entry which is preliminary data.</text>
</comment>
<accession>A0A0G2H803</accession>
<dbReference type="GO" id="GO:0022857">
    <property type="term" value="F:transmembrane transporter activity"/>
    <property type="evidence" value="ECO:0007669"/>
    <property type="project" value="TreeGrafter"/>
</dbReference>
<gene>
    <name evidence="7" type="ORF">UCDDA912_g08723</name>
</gene>
<feature type="transmembrane region" description="Helical" evidence="6">
    <location>
        <begin position="89"/>
        <end position="111"/>
    </location>
</feature>
<dbReference type="SUPFAM" id="SSF103473">
    <property type="entry name" value="MFS general substrate transporter"/>
    <property type="match status" value="1"/>
</dbReference>
<evidence type="ECO:0000256" key="4">
    <source>
        <dbReference type="ARBA" id="ARBA00022989"/>
    </source>
</evidence>
<evidence type="ECO:0000256" key="3">
    <source>
        <dbReference type="ARBA" id="ARBA00022692"/>
    </source>
</evidence>
<sequence>MSALSFSILPDKPLRTKWLTPAERRLAHDRIAGDTIELKEKGTLVQGLRYALRDRRVWIFLAIEHVNAFTGSIWLFLPTLLTTLEPSFSQFTTLVMTCPPYLVACVSAMGVSI</sequence>
<proteinExistence type="predicted"/>
<dbReference type="EMBL" id="LCUC01000395">
    <property type="protein sequence ID" value="KKY31333.1"/>
    <property type="molecule type" value="Genomic_DNA"/>
</dbReference>